<dbReference type="GO" id="GO:0071949">
    <property type="term" value="F:FAD binding"/>
    <property type="evidence" value="ECO:0007669"/>
    <property type="project" value="UniProtKB-UniRule"/>
</dbReference>
<dbReference type="InterPro" id="IPR010031">
    <property type="entry name" value="FAD_lactone_oxidase-like"/>
</dbReference>
<dbReference type="PROSITE" id="PS51387">
    <property type="entry name" value="FAD_PCMH"/>
    <property type="match status" value="1"/>
</dbReference>
<evidence type="ECO:0000256" key="4">
    <source>
        <dbReference type="ARBA" id="ARBA00005466"/>
    </source>
</evidence>
<keyword evidence="6 11" id="KW-0285">Flavoprotein</keyword>
<dbReference type="InterPro" id="IPR036318">
    <property type="entry name" value="FAD-bd_PCMH-like_sf"/>
</dbReference>
<dbReference type="PANTHER" id="PTHR43762:SF1">
    <property type="entry name" value="D-ARABINONO-1,4-LACTONE OXIDASE"/>
    <property type="match status" value="1"/>
</dbReference>
<keyword evidence="8 11" id="KW-0560">Oxidoreductase</keyword>
<sequence>MNDKSLAKRDVPTHTLYDLLKPIAIPSSSSSSSFTNWGRTFTCTPLAIFEPEAEKQAASVFELARREGKRVRFAGVGHSPSDLACTSDYMLRTTKLNKVLEVNPDKHLIVVQTGITLNDLHEQLAHHGMAMSNLGSISDQTLAGIITTPTHGSGVTYGILCTYVRALTMLLADGSRVSCSATERPELFNATLCGLGATGLILSATLQCEPAFRLKEVQTTVDFDDFITEFDDLVVSAEHARFWWFCHNGKVRTSKCNRTSEAASPAGSWLWHRFFGYHIVQLMLFIGRYFLVVNTWTAIFAEWLIRGETVGVDESHRIFNVDCRYPQFTTEWAVPLKNARQCLLALRKWFDEEFADPDGLRPHFPIEVRFTDADDIWMSPCYGERMCWIGIVQYKPYALNVPYRRLFSEFEGIMTRHGGKPHWAKAHALGPTQIRALYPRFDDYVRVLEEIDPSGMFRNEYVRRHIFGERGRAVDGRVFKPLIR</sequence>
<dbReference type="InterPro" id="IPR016166">
    <property type="entry name" value="FAD-bd_PCMH"/>
</dbReference>
<dbReference type="Gene3D" id="3.30.43.10">
    <property type="entry name" value="Uridine Diphospho-n-acetylenolpyruvylglucosamine Reductase, domain 2"/>
    <property type="match status" value="1"/>
</dbReference>
<comment type="catalytic activity">
    <reaction evidence="11">
        <text>D-arabinono-1,4-lactone + O2 = dehydro-D-arabinono-1,4-lactone + H2O2 + H(+)</text>
        <dbReference type="Rhea" id="RHEA:23756"/>
        <dbReference type="ChEBI" id="CHEBI:15378"/>
        <dbReference type="ChEBI" id="CHEBI:15379"/>
        <dbReference type="ChEBI" id="CHEBI:16240"/>
        <dbReference type="ChEBI" id="CHEBI:16292"/>
        <dbReference type="ChEBI" id="CHEBI:58277"/>
        <dbReference type="EC" id="1.1.3.37"/>
    </reaction>
</comment>
<dbReference type="PANTHER" id="PTHR43762">
    <property type="entry name" value="L-GULONOLACTONE OXIDASE"/>
    <property type="match status" value="1"/>
</dbReference>
<dbReference type="SUPFAM" id="SSF56176">
    <property type="entry name" value="FAD-binding/transporter-associated domain-like"/>
    <property type="match status" value="1"/>
</dbReference>
<evidence type="ECO:0000256" key="8">
    <source>
        <dbReference type="ARBA" id="ARBA00023002"/>
    </source>
</evidence>
<keyword evidence="9" id="KW-0472">Membrane</keyword>
<dbReference type="NCBIfam" id="TIGR01678">
    <property type="entry name" value="FAD_lactone_ox"/>
    <property type="match status" value="1"/>
</dbReference>
<dbReference type="GO" id="GO:0003885">
    <property type="term" value="F:D-arabinono-1,4-lactone oxidase activity"/>
    <property type="evidence" value="ECO:0007669"/>
    <property type="project" value="UniProtKB-UniRule"/>
</dbReference>
<dbReference type="InterPro" id="IPR016167">
    <property type="entry name" value="FAD-bd_PCMH_sub1"/>
</dbReference>
<dbReference type="InterPro" id="IPR007173">
    <property type="entry name" value="ALO_C"/>
</dbReference>
<evidence type="ECO:0000256" key="10">
    <source>
        <dbReference type="ARBA" id="ARBA00033418"/>
    </source>
</evidence>
<evidence type="ECO:0000259" key="12">
    <source>
        <dbReference type="PROSITE" id="PS51387"/>
    </source>
</evidence>
<dbReference type="GO" id="GO:0031966">
    <property type="term" value="C:mitochondrial membrane"/>
    <property type="evidence" value="ECO:0007669"/>
    <property type="project" value="UniProtKB-SubCell"/>
</dbReference>
<dbReference type="InterPro" id="IPR030654">
    <property type="entry name" value="Sugar_lactone_oxidase"/>
</dbReference>
<dbReference type="FunCoup" id="A0A0H2S482">
    <property type="interactions" value="406"/>
</dbReference>
<dbReference type="Proteomes" id="UP000053477">
    <property type="component" value="Unassembled WGS sequence"/>
</dbReference>
<reference evidence="13 14" key="1">
    <citation type="submission" date="2015-04" db="EMBL/GenBank/DDBJ databases">
        <title>Complete genome sequence of Schizopora paradoxa KUC8140, a cosmopolitan wood degrader in East Asia.</title>
        <authorList>
            <consortium name="DOE Joint Genome Institute"/>
            <person name="Min B."/>
            <person name="Park H."/>
            <person name="Jang Y."/>
            <person name="Kim J.-J."/>
            <person name="Kim K.H."/>
            <person name="Pangilinan J."/>
            <person name="Lipzen A."/>
            <person name="Riley R."/>
            <person name="Grigoriev I.V."/>
            <person name="Spatafora J.W."/>
            <person name="Choi I.-G."/>
        </authorList>
    </citation>
    <scope>NUCLEOTIDE SEQUENCE [LARGE SCALE GENOMIC DNA]</scope>
    <source>
        <strain evidence="13 14">KUC8140</strain>
    </source>
</reference>
<evidence type="ECO:0000256" key="11">
    <source>
        <dbReference type="RuleBase" id="RU367158"/>
    </source>
</evidence>
<keyword evidence="7 11" id="KW-0274">FAD</keyword>
<keyword evidence="11" id="KW-0496">Mitochondrion</keyword>
<dbReference type="InterPro" id="IPR016171">
    <property type="entry name" value="Vanillyl_alc_oxidase_C-sub2"/>
</dbReference>
<evidence type="ECO:0000256" key="7">
    <source>
        <dbReference type="ARBA" id="ARBA00022827"/>
    </source>
</evidence>
<comment type="pathway">
    <text evidence="3 11">Cofactor biosynthesis; D-erythroascorbate biosynthesis; dehydro-D-arabinono-1,4-lactone from D-arabinose: step 2/2.</text>
</comment>
<evidence type="ECO:0000256" key="3">
    <source>
        <dbReference type="ARBA" id="ARBA00005083"/>
    </source>
</evidence>
<dbReference type="InParanoid" id="A0A0H2S482"/>
<comment type="similarity">
    <text evidence="4 11">Belongs to the oxygen-dependent FAD-linked oxidoreductase family.</text>
</comment>
<accession>A0A0H2S482</accession>
<evidence type="ECO:0000256" key="1">
    <source>
        <dbReference type="ARBA" id="ARBA00001974"/>
    </source>
</evidence>
<dbReference type="Gene3D" id="3.30.465.10">
    <property type="match status" value="1"/>
</dbReference>
<dbReference type="Gene3D" id="1.10.45.10">
    <property type="entry name" value="Vanillyl-alcohol Oxidase, Chain A, domain 4"/>
    <property type="match status" value="1"/>
</dbReference>
<organism evidence="13 14">
    <name type="scientific">Schizopora paradoxa</name>
    <dbReference type="NCBI Taxonomy" id="27342"/>
    <lineage>
        <taxon>Eukaryota</taxon>
        <taxon>Fungi</taxon>
        <taxon>Dikarya</taxon>
        <taxon>Basidiomycota</taxon>
        <taxon>Agaricomycotina</taxon>
        <taxon>Agaricomycetes</taxon>
        <taxon>Hymenochaetales</taxon>
        <taxon>Schizoporaceae</taxon>
        <taxon>Schizopora</taxon>
    </lineage>
</organism>
<dbReference type="STRING" id="27342.A0A0H2S482"/>
<comment type="cofactor">
    <cofactor evidence="1 11">
        <name>FAD</name>
        <dbReference type="ChEBI" id="CHEBI:57692"/>
    </cofactor>
</comment>
<dbReference type="Gene3D" id="3.30.70.2520">
    <property type="match status" value="1"/>
</dbReference>
<evidence type="ECO:0000256" key="2">
    <source>
        <dbReference type="ARBA" id="ARBA00004370"/>
    </source>
</evidence>
<proteinExistence type="inferred from homology"/>
<dbReference type="EMBL" id="KQ085915">
    <property type="protein sequence ID" value="KLO16493.1"/>
    <property type="molecule type" value="Genomic_DNA"/>
</dbReference>
<evidence type="ECO:0000256" key="9">
    <source>
        <dbReference type="ARBA" id="ARBA00023136"/>
    </source>
</evidence>
<dbReference type="OrthoDB" id="610608at2759"/>
<protein>
    <recommendedName>
        <fullName evidence="5 11">D-arabinono-1,4-lactone oxidase</fullName>
        <shortName evidence="11">ALO</shortName>
        <ecNumber evidence="5 11">1.1.3.37</ecNumber>
    </recommendedName>
    <alternativeName>
        <fullName evidence="10 11">L-galactono-gamma-lactone oxidase</fullName>
    </alternativeName>
</protein>
<evidence type="ECO:0000256" key="5">
    <source>
        <dbReference type="ARBA" id="ARBA00013136"/>
    </source>
</evidence>
<name>A0A0H2S482_9AGAM</name>
<evidence type="ECO:0000256" key="6">
    <source>
        <dbReference type="ARBA" id="ARBA00022630"/>
    </source>
</evidence>
<dbReference type="PIRSF" id="PIRSF000136">
    <property type="entry name" value="LGO_GLO"/>
    <property type="match status" value="1"/>
</dbReference>
<dbReference type="InterPro" id="IPR016169">
    <property type="entry name" value="FAD-bd_PCMH_sub2"/>
</dbReference>
<evidence type="ECO:0000313" key="13">
    <source>
        <dbReference type="EMBL" id="KLO16493.1"/>
    </source>
</evidence>
<evidence type="ECO:0000313" key="14">
    <source>
        <dbReference type="Proteomes" id="UP000053477"/>
    </source>
</evidence>
<dbReference type="UniPathway" id="UPA00771">
    <property type="reaction ID" value="UER00766"/>
</dbReference>
<dbReference type="Pfam" id="PF04030">
    <property type="entry name" value="ALO"/>
    <property type="match status" value="1"/>
</dbReference>
<dbReference type="Pfam" id="PF01565">
    <property type="entry name" value="FAD_binding_4"/>
    <property type="match status" value="1"/>
</dbReference>
<gene>
    <name evidence="13" type="ORF">SCHPADRAFT_914040</name>
</gene>
<feature type="domain" description="FAD-binding PCMH-type" evidence="12">
    <location>
        <begin position="41"/>
        <end position="211"/>
    </location>
</feature>
<dbReference type="InterPro" id="IPR006094">
    <property type="entry name" value="Oxid_FAD_bind_N"/>
</dbReference>
<comment type="subcellular location">
    <subcellularLocation>
        <location evidence="2">Membrane</location>
    </subcellularLocation>
    <subcellularLocation>
        <location evidence="11">Mitochondrion membrane</location>
    </subcellularLocation>
</comment>
<dbReference type="EC" id="1.1.3.37" evidence="5 11"/>
<dbReference type="AlphaFoldDB" id="A0A0H2S482"/>
<keyword evidence="14" id="KW-1185">Reference proteome</keyword>